<feature type="compositionally biased region" description="Low complexity" evidence="5">
    <location>
        <begin position="305"/>
        <end position="318"/>
    </location>
</feature>
<dbReference type="PhylomeDB" id="A0A068TMR4"/>
<protein>
    <submittedName>
        <fullName evidence="6">Uncharacterized protein</fullName>
    </submittedName>
</protein>
<evidence type="ECO:0000313" key="7">
    <source>
        <dbReference type="Proteomes" id="UP000295252"/>
    </source>
</evidence>
<keyword evidence="7" id="KW-1185">Reference proteome</keyword>
<organism evidence="6 7">
    <name type="scientific">Coffea canephora</name>
    <name type="common">Robusta coffee</name>
    <dbReference type="NCBI Taxonomy" id="49390"/>
    <lineage>
        <taxon>Eukaryota</taxon>
        <taxon>Viridiplantae</taxon>
        <taxon>Streptophyta</taxon>
        <taxon>Embryophyta</taxon>
        <taxon>Tracheophyta</taxon>
        <taxon>Spermatophyta</taxon>
        <taxon>Magnoliopsida</taxon>
        <taxon>eudicotyledons</taxon>
        <taxon>Gunneridae</taxon>
        <taxon>Pentapetalae</taxon>
        <taxon>asterids</taxon>
        <taxon>lamiids</taxon>
        <taxon>Gentianales</taxon>
        <taxon>Rubiaceae</taxon>
        <taxon>Ixoroideae</taxon>
        <taxon>Gardenieae complex</taxon>
        <taxon>Bertiereae - Coffeeae clade</taxon>
        <taxon>Coffeeae</taxon>
        <taxon>Coffea</taxon>
    </lineage>
</organism>
<dbReference type="NCBIfam" id="TIGR01627">
    <property type="entry name" value="A_thal_3515"/>
    <property type="match status" value="1"/>
</dbReference>
<feature type="region of interest" description="Disordered" evidence="5">
    <location>
        <begin position="305"/>
        <end position="325"/>
    </location>
</feature>
<evidence type="ECO:0000256" key="2">
    <source>
        <dbReference type="ARBA" id="ARBA00022692"/>
    </source>
</evidence>
<evidence type="ECO:0000256" key="5">
    <source>
        <dbReference type="SAM" id="MobiDB-lite"/>
    </source>
</evidence>
<dbReference type="Gramene" id="CDO97204">
    <property type="protein sequence ID" value="CDO97204"/>
    <property type="gene ID" value="GSCOC_T00014472001"/>
</dbReference>
<dbReference type="OMA" id="MEDHNSF"/>
<dbReference type="GO" id="GO:0045492">
    <property type="term" value="P:xylan biosynthetic process"/>
    <property type="evidence" value="ECO:0007669"/>
    <property type="project" value="InterPro"/>
</dbReference>
<reference evidence="7" key="1">
    <citation type="journal article" date="2014" name="Science">
        <title>The coffee genome provides insight into the convergent evolution of caffeine biosynthesis.</title>
        <authorList>
            <person name="Denoeud F."/>
            <person name="Carretero-Paulet L."/>
            <person name="Dereeper A."/>
            <person name="Droc G."/>
            <person name="Guyot R."/>
            <person name="Pietrella M."/>
            <person name="Zheng C."/>
            <person name="Alberti A."/>
            <person name="Anthony F."/>
            <person name="Aprea G."/>
            <person name="Aury J.M."/>
            <person name="Bento P."/>
            <person name="Bernard M."/>
            <person name="Bocs S."/>
            <person name="Campa C."/>
            <person name="Cenci A."/>
            <person name="Combes M.C."/>
            <person name="Crouzillat D."/>
            <person name="Da Silva C."/>
            <person name="Daddiego L."/>
            <person name="De Bellis F."/>
            <person name="Dussert S."/>
            <person name="Garsmeur O."/>
            <person name="Gayraud T."/>
            <person name="Guignon V."/>
            <person name="Jahn K."/>
            <person name="Jamilloux V."/>
            <person name="Joet T."/>
            <person name="Labadie K."/>
            <person name="Lan T."/>
            <person name="Leclercq J."/>
            <person name="Lepelley M."/>
            <person name="Leroy T."/>
            <person name="Li L.T."/>
            <person name="Librado P."/>
            <person name="Lopez L."/>
            <person name="Munoz A."/>
            <person name="Noel B."/>
            <person name="Pallavicini A."/>
            <person name="Perrotta G."/>
            <person name="Poncet V."/>
            <person name="Pot D."/>
            <person name="Priyono X."/>
            <person name="Rigoreau M."/>
            <person name="Rouard M."/>
            <person name="Rozas J."/>
            <person name="Tranchant-Dubreuil C."/>
            <person name="VanBuren R."/>
            <person name="Zhang Q."/>
            <person name="Andrade A.C."/>
            <person name="Argout X."/>
            <person name="Bertrand B."/>
            <person name="de Kochko A."/>
            <person name="Graziosi G."/>
            <person name="Henry R.J."/>
            <person name="Jayarama X."/>
            <person name="Ming R."/>
            <person name="Nagai C."/>
            <person name="Rounsley S."/>
            <person name="Sankoff D."/>
            <person name="Giuliano G."/>
            <person name="Albert V.A."/>
            <person name="Wincker P."/>
            <person name="Lashermes P."/>
        </authorList>
    </citation>
    <scope>NUCLEOTIDE SEQUENCE [LARGE SCALE GENOMIC DNA]</scope>
    <source>
        <strain evidence="7">cv. DH200-94</strain>
    </source>
</reference>
<dbReference type="InterPro" id="IPR006514">
    <property type="entry name" value="IRX15/GXM/AGM"/>
</dbReference>
<dbReference type="Pfam" id="PF21729">
    <property type="entry name" value="IRX15_IRX15L_GXM"/>
    <property type="match status" value="1"/>
</dbReference>
<accession>A0A068TMR4</accession>
<dbReference type="Proteomes" id="UP000295252">
    <property type="component" value="Chromosome IV"/>
</dbReference>
<dbReference type="GO" id="GO:0000139">
    <property type="term" value="C:Golgi membrane"/>
    <property type="evidence" value="ECO:0007669"/>
    <property type="project" value="UniProtKB-SubCell"/>
</dbReference>
<keyword evidence="4" id="KW-0472">Membrane</keyword>
<keyword evidence="2" id="KW-0812">Transmembrane</keyword>
<comment type="subcellular location">
    <subcellularLocation>
        <location evidence="1">Golgi apparatus membrane</location>
        <topology evidence="1">Single-pass membrane protein</topology>
    </subcellularLocation>
</comment>
<dbReference type="STRING" id="49390.A0A068TMR4"/>
<dbReference type="PANTHER" id="PTHR31444">
    <property type="entry name" value="OS11G0490100 PROTEIN"/>
    <property type="match status" value="1"/>
</dbReference>
<name>A0A068TMR4_COFCA</name>
<evidence type="ECO:0000256" key="4">
    <source>
        <dbReference type="ARBA" id="ARBA00023136"/>
    </source>
</evidence>
<dbReference type="EMBL" id="HG739085">
    <property type="protein sequence ID" value="CDO97204.1"/>
    <property type="molecule type" value="Genomic_DNA"/>
</dbReference>
<dbReference type="InParanoid" id="A0A068TMR4"/>
<keyword evidence="3" id="KW-1133">Transmembrane helix</keyword>
<evidence type="ECO:0000256" key="3">
    <source>
        <dbReference type="ARBA" id="ARBA00022989"/>
    </source>
</evidence>
<dbReference type="OrthoDB" id="1896682at2759"/>
<evidence type="ECO:0000256" key="1">
    <source>
        <dbReference type="ARBA" id="ARBA00004194"/>
    </source>
</evidence>
<proteinExistence type="predicted"/>
<evidence type="ECO:0000313" key="6">
    <source>
        <dbReference type="EMBL" id="CDO97204.1"/>
    </source>
</evidence>
<dbReference type="AlphaFoldDB" id="A0A068TMR4"/>
<sequence length="325" mass="35595">MKSSSAKLILVHPSSLHKQGVAIAASHRLWLLLFLSFFALAFTLTLITTKDAMTAAAANAASASATVKAPLPRPVFDALLHYASVNYSAVGSRFSASELAAVAAVLRRCNSNAAPCNLLVFGLTHETLLWNSLNYKGRTVIVGDNDYFVTRLEQRHPEIEAYDVQFTTKVSELYELLEYSKEQLKNECRPVQNLLFSDCKLAINDLPNQIYDVAWDVILIDGPFGFLPTAPGRMSAIFTAGVLARSKKASAGKTDVFVHECNREVERVCSEEFLCRENLVETIDALGHFQVGETEANKRFQFCSDSGSIASSSSSPSSKKNRADS</sequence>
<gene>
    <name evidence="6" type="ORF">GSCOC_T00014472001</name>
</gene>